<protein>
    <submittedName>
        <fullName evidence="4">Pentatricopeptide repeat-containing protein</fullName>
    </submittedName>
</protein>
<evidence type="ECO:0000256" key="2">
    <source>
        <dbReference type="PROSITE-ProRule" id="PRU00708"/>
    </source>
</evidence>
<dbReference type="Pfam" id="PF20431">
    <property type="entry name" value="E_motif"/>
    <property type="match status" value="1"/>
</dbReference>
<dbReference type="InterPro" id="IPR046960">
    <property type="entry name" value="PPR_At4g14850-like_plant"/>
</dbReference>
<dbReference type="PROSITE" id="PS51375">
    <property type="entry name" value="PPR"/>
    <property type="match status" value="4"/>
</dbReference>
<evidence type="ECO:0000313" key="5">
    <source>
        <dbReference type="Proteomes" id="UP001412067"/>
    </source>
</evidence>
<dbReference type="Proteomes" id="UP001412067">
    <property type="component" value="Unassembled WGS sequence"/>
</dbReference>
<dbReference type="Pfam" id="PF01535">
    <property type="entry name" value="PPR"/>
    <property type="match status" value="5"/>
</dbReference>
<keyword evidence="5" id="KW-1185">Reference proteome</keyword>
<sequence>MKILPNSLLSRRVSSCPASSPSTSLQCLPALHLFDEMPLRDRDSRRLNALLSSHARSGDFTSALLLFQKMRAFGVPLDSYSFPSVLSACSTSPRLGRQLHSLMVKSGCLSSPITATSLLRMYSNSSPIEDVLLVFDEMPTRDAVAWNALISSLVTSGHAGEAVSAFRSMAATGILFTGFTLCSLLKACAALRAARQGEQIHAQVIIAGCDSVVISTALIDLYSSCSQVDMAIGVFSRLECPKDPAIHNAVANACVKNGSFHEVFALLVKMKPVNAVFLTSAIAACSESLNLSYGRQIHCVIFRHGFDFDTILCNAIINMYSKCGHLRFAHLAFDCVGDKNVISWTSIIDAYGIHGRGGEALALFNRMEDEKASTTVSPNEVTLLSVLSACSHSGLVDEAKQCFLLMKEKHGVEPNSAHYACLIDLLGRGGRIEEAWDLFCALNASKNTLSGPVCVAMLNACRISMDFARGELVVMNLLELDPGNPSVYVQISNFYGDFGRWEGVEKLREGLITRGLKKELGRSQIAA</sequence>
<comment type="caution">
    <text evidence="4">The sequence shown here is derived from an EMBL/GenBank/DDBJ whole genome shotgun (WGS) entry which is preliminary data.</text>
</comment>
<dbReference type="InterPro" id="IPR002885">
    <property type="entry name" value="PPR_rpt"/>
</dbReference>
<dbReference type="Gene3D" id="1.25.40.10">
    <property type="entry name" value="Tetratricopeptide repeat domain"/>
    <property type="match status" value="4"/>
</dbReference>
<dbReference type="PANTHER" id="PTHR47926">
    <property type="entry name" value="PENTATRICOPEPTIDE REPEAT-CONTAINING PROTEIN"/>
    <property type="match status" value="1"/>
</dbReference>
<feature type="repeat" description="PPR" evidence="2">
    <location>
        <begin position="379"/>
        <end position="414"/>
    </location>
</feature>
<proteinExistence type="predicted"/>
<dbReference type="PANTHER" id="PTHR47926:SF347">
    <property type="entry name" value="PENTATRICOPEPTIDE REPEAT-CONTAINING PROTEIN"/>
    <property type="match status" value="1"/>
</dbReference>
<dbReference type="EMBL" id="JBBWWR010000010">
    <property type="protein sequence ID" value="KAK8960282.1"/>
    <property type="molecule type" value="Genomic_DNA"/>
</dbReference>
<dbReference type="NCBIfam" id="TIGR00756">
    <property type="entry name" value="PPR"/>
    <property type="match status" value="5"/>
</dbReference>
<dbReference type="InterPro" id="IPR033443">
    <property type="entry name" value="PROP1-like_PPR_dom"/>
</dbReference>
<gene>
    <name evidence="4" type="primary">PCMP-H34</name>
    <name evidence="4" type="ORF">KSP40_PGU019833</name>
</gene>
<dbReference type="InterPro" id="IPR046848">
    <property type="entry name" value="E_motif"/>
</dbReference>
<evidence type="ECO:0000259" key="3">
    <source>
        <dbReference type="Pfam" id="PF17177"/>
    </source>
</evidence>
<accession>A0ABR2M7Y4</accession>
<evidence type="ECO:0000256" key="1">
    <source>
        <dbReference type="ARBA" id="ARBA00022737"/>
    </source>
</evidence>
<dbReference type="InterPro" id="IPR011990">
    <property type="entry name" value="TPR-like_helical_dom_sf"/>
</dbReference>
<feature type="repeat" description="PPR" evidence="2">
    <location>
        <begin position="43"/>
        <end position="77"/>
    </location>
</feature>
<reference evidence="4 5" key="1">
    <citation type="journal article" date="2022" name="Nat. Plants">
        <title>Genomes of leafy and leafless Platanthera orchids illuminate the evolution of mycoheterotrophy.</title>
        <authorList>
            <person name="Li M.H."/>
            <person name="Liu K.W."/>
            <person name="Li Z."/>
            <person name="Lu H.C."/>
            <person name="Ye Q.L."/>
            <person name="Zhang D."/>
            <person name="Wang J.Y."/>
            <person name="Li Y.F."/>
            <person name="Zhong Z.M."/>
            <person name="Liu X."/>
            <person name="Yu X."/>
            <person name="Liu D.K."/>
            <person name="Tu X.D."/>
            <person name="Liu B."/>
            <person name="Hao Y."/>
            <person name="Liao X.Y."/>
            <person name="Jiang Y.T."/>
            <person name="Sun W.H."/>
            <person name="Chen J."/>
            <person name="Chen Y.Q."/>
            <person name="Ai Y."/>
            <person name="Zhai J.W."/>
            <person name="Wu S.S."/>
            <person name="Zhou Z."/>
            <person name="Hsiao Y.Y."/>
            <person name="Wu W.L."/>
            <person name="Chen Y.Y."/>
            <person name="Lin Y.F."/>
            <person name="Hsu J.L."/>
            <person name="Li C.Y."/>
            <person name="Wang Z.W."/>
            <person name="Zhao X."/>
            <person name="Zhong W.Y."/>
            <person name="Ma X.K."/>
            <person name="Ma L."/>
            <person name="Huang J."/>
            <person name="Chen G.Z."/>
            <person name="Huang M.Z."/>
            <person name="Huang L."/>
            <person name="Peng D.H."/>
            <person name="Luo Y.B."/>
            <person name="Zou S.Q."/>
            <person name="Chen S.P."/>
            <person name="Lan S."/>
            <person name="Tsai W.C."/>
            <person name="Van de Peer Y."/>
            <person name="Liu Z.J."/>
        </authorList>
    </citation>
    <scope>NUCLEOTIDE SEQUENCE [LARGE SCALE GENOMIC DNA]</scope>
    <source>
        <strain evidence="4">Lor288</strain>
    </source>
</reference>
<feature type="repeat" description="PPR" evidence="2">
    <location>
        <begin position="340"/>
        <end position="374"/>
    </location>
</feature>
<feature type="repeat" description="PPR" evidence="2">
    <location>
        <begin position="142"/>
        <end position="176"/>
    </location>
</feature>
<organism evidence="4 5">
    <name type="scientific">Platanthera guangdongensis</name>
    <dbReference type="NCBI Taxonomy" id="2320717"/>
    <lineage>
        <taxon>Eukaryota</taxon>
        <taxon>Viridiplantae</taxon>
        <taxon>Streptophyta</taxon>
        <taxon>Embryophyta</taxon>
        <taxon>Tracheophyta</taxon>
        <taxon>Spermatophyta</taxon>
        <taxon>Magnoliopsida</taxon>
        <taxon>Liliopsida</taxon>
        <taxon>Asparagales</taxon>
        <taxon>Orchidaceae</taxon>
        <taxon>Orchidoideae</taxon>
        <taxon>Orchideae</taxon>
        <taxon>Orchidinae</taxon>
        <taxon>Platanthera</taxon>
    </lineage>
</organism>
<evidence type="ECO:0000313" key="4">
    <source>
        <dbReference type="EMBL" id="KAK8960282.1"/>
    </source>
</evidence>
<dbReference type="Pfam" id="PF17177">
    <property type="entry name" value="PPR_long"/>
    <property type="match status" value="1"/>
</dbReference>
<keyword evidence="1" id="KW-0677">Repeat</keyword>
<name>A0ABR2M7Y4_9ASPA</name>
<feature type="domain" description="PROP1-like PPR" evidence="3">
    <location>
        <begin position="46"/>
        <end position="192"/>
    </location>
</feature>